<proteinExistence type="predicted"/>
<dbReference type="InterPro" id="IPR000182">
    <property type="entry name" value="GNAT_dom"/>
</dbReference>
<dbReference type="Gene3D" id="3.40.630.30">
    <property type="match status" value="1"/>
</dbReference>
<evidence type="ECO:0000313" key="3">
    <source>
        <dbReference type="Proteomes" id="UP000199687"/>
    </source>
</evidence>
<name>A0A1H9TWX6_9BACI</name>
<accession>A0A1H9TWX6</accession>
<keyword evidence="3" id="KW-1185">Reference proteome</keyword>
<dbReference type="RefSeq" id="WP_245711692.1">
    <property type="nucleotide sequence ID" value="NZ_FOGL01000015.1"/>
</dbReference>
<dbReference type="EMBL" id="FOGL01000015">
    <property type="protein sequence ID" value="SES01508.1"/>
    <property type="molecule type" value="Genomic_DNA"/>
</dbReference>
<organism evidence="2 3">
    <name type="scientific">Gracilibacillus ureilyticus</name>
    <dbReference type="NCBI Taxonomy" id="531814"/>
    <lineage>
        <taxon>Bacteria</taxon>
        <taxon>Bacillati</taxon>
        <taxon>Bacillota</taxon>
        <taxon>Bacilli</taxon>
        <taxon>Bacillales</taxon>
        <taxon>Bacillaceae</taxon>
        <taxon>Gracilibacillus</taxon>
    </lineage>
</organism>
<evidence type="ECO:0000313" key="2">
    <source>
        <dbReference type="EMBL" id="SES01508.1"/>
    </source>
</evidence>
<dbReference type="AlphaFoldDB" id="A0A1H9TWX6"/>
<dbReference type="STRING" id="531814.SAMN04487944_11526"/>
<sequence length="267" mass="30064">MVVTKILAEKLEKSEIDLLTSRLTSIKKMEGNPMGVEVKLFGNASAFSVKNIPGPSFNTVKGLQAGDEPFIEQIIDFYKQKEIPVRFEISPANASPELFTYLHRSGCYQLGFHTVLYKTNYCDRIEEMNSKISIRELRENEFDIFAEIYTKGFAMPAFLKSGVAQNNQVLYNSDCWTFYLAFIENEPSGIGVMFRKEGIASLAAATTLPEFRQRGVQSSLIRKRMIQAFSENCHLITGQAQFGSVSQNNMERAGMKIAYTKAIWGKG</sequence>
<dbReference type="GO" id="GO:0016747">
    <property type="term" value="F:acyltransferase activity, transferring groups other than amino-acyl groups"/>
    <property type="evidence" value="ECO:0007669"/>
    <property type="project" value="InterPro"/>
</dbReference>
<dbReference type="Proteomes" id="UP000199687">
    <property type="component" value="Unassembled WGS sequence"/>
</dbReference>
<protein>
    <recommendedName>
        <fullName evidence="1">N-acetyltransferase domain-containing protein</fullName>
    </recommendedName>
</protein>
<reference evidence="2 3" key="1">
    <citation type="submission" date="2016-10" db="EMBL/GenBank/DDBJ databases">
        <authorList>
            <person name="de Groot N.N."/>
        </authorList>
    </citation>
    <scope>NUCLEOTIDE SEQUENCE [LARGE SCALE GENOMIC DNA]</scope>
    <source>
        <strain evidence="2 3">CGMCC 1.7727</strain>
    </source>
</reference>
<dbReference type="SUPFAM" id="SSF55729">
    <property type="entry name" value="Acyl-CoA N-acyltransferases (Nat)"/>
    <property type="match status" value="1"/>
</dbReference>
<evidence type="ECO:0000259" key="1">
    <source>
        <dbReference type="PROSITE" id="PS51186"/>
    </source>
</evidence>
<dbReference type="InterPro" id="IPR016181">
    <property type="entry name" value="Acyl_CoA_acyltransferase"/>
</dbReference>
<feature type="domain" description="N-acetyltransferase" evidence="1">
    <location>
        <begin position="132"/>
        <end position="267"/>
    </location>
</feature>
<gene>
    <name evidence="2" type="ORF">SAMN04487944_11526</name>
</gene>
<dbReference type="PROSITE" id="PS51186">
    <property type="entry name" value="GNAT"/>
    <property type="match status" value="1"/>
</dbReference>